<reference evidence="3" key="1">
    <citation type="submission" date="2019-09" db="EMBL/GenBank/DDBJ databases">
        <title>Draft genome information of white flower Hibiscus syriacus.</title>
        <authorList>
            <person name="Kim Y.-M."/>
        </authorList>
    </citation>
    <scope>NUCLEOTIDE SEQUENCE [LARGE SCALE GENOMIC DNA]</scope>
    <source>
        <strain evidence="3">YM2019G1</strain>
    </source>
</reference>
<feature type="repeat" description="PPR" evidence="2">
    <location>
        <begin position="162"/>
        <end position="196"/>
    </location>
</feature>
<feature type="repeat" description="PPR" evidence="2">
    <location>
        <begin position="5"/>
        <end position="35"/>
    </location>
</feature>
<dbReference type="Gene3D" id="1.25.40.10">
    <property type="entry name" value="Tetratricopeptide repeat domain"/>
    <property type="match status" value="4"/>
</dbReference>
<feature type="repeat" description="PPR" evidence="2">
    <location>
        <begin position="305"/>
        <end position="339"/>
    </location>
</feature>
<dbReference type="Pfam" id="PF13041">
    <property type="entry name" value="PPR_2"/>
    <property type="match status" value="3"/>
</dbReference>
<evidence type="ECO:0000256" key="1">
    <source>
        <dbReference type="ARBA" id="ARBA00022737"/>
    </source>
</evidence>
<keyword evidence="4" id="KW-1185">Reference proteome</keyword>
<dbReference type="InterPro" id="IPR011990">
    <property type="entry name" value="TPR-like_helical_dom_sf"/>
</dbReference>
<dbReference type="AlphaFoldDB" id="A0A6A3D1L6"/>
<evidence type="ECO:0000313" key="4">
    <source>
        <dbReference type="Proteomes" id="UP000436088"/>
    </source>
</evidence>
<dbReference type="Pfam" id="PF01535">
    <property type="entry name" value="PPR"/>
    <property type="match status" value="4"/>
</dbReference>
<dbReference type="PROSITE" id="PS51375">
    <property type="entry name" value="PPR"/>
    <property type="match status" value="5"/>
</dbReference>
<feature type="repeat" description="PPR" evidence="2">
    <location>
        <begin position="36"/>
        <end position="70"/>
    </location>
</feature>
<feature type="repeat" description="PPR" evidence="2">
    <location>
        <begin position="263"/>
        <end position="297"/>
    </location>
</feature>
<dbReference type="InterPro" id="IPR046960">
    <property type="entry name" value="PPR_At4g14850-like_plant"/>
</dbReference>
<dbReference type="GO" id="GO:0003723">
    <property type="term" value="F:RNA binding"/>
    <property type="evidence" value="ECO:0007669"/>
    <property type="project" value="InterPro"/>
</dbReference>
<sequence>MPERDEFAWNTLIAAYASSGKLTEAVELFKGTPIKSSITWNSLISGYCQHRMETEAFDLFSRMQVEGQRPNQYTMGSILRLCSTSALLGRGKKTAMIAGYSHNGEALKGIKCYRDMVVEGVASNQFTFPTNVFVQSALVDMYAKCQDLDCAIKVLENTEVDNVVAWNSMLVGCVRLGCEEDAHSLFRNMHARDMKLDNFTYPSVLNCFASTKDMNRAMSVHCLITKTGFEASKLVNNALVDMYAKQGNMDCAFQVFNHMPNKDMVSWTSLVTGYAHNNRHEEALKLFCDMRLAGVYPDHIILSSVLSAYNSLITMYGKRGCIDDAIRVFDSMRIRDVISWTALIVGYAQNAMPVFWKEVAHISHQWTRKMGKRCEYPKDNEIKRDQ</sequence>
<comment type="caution">
    <text evidence="3">The sequence shown here is derived from an EMBL/GenBank/DDBJ whole genome shotgun (WGS) entry which is preliminary data.</text>
</comment>
<dbReference type="GO" id="GO:0009451">
    <property type="term" value="P:RNA modification"/>
    <property type="evidence" value="ECO:0007669"/>
    <property type="project" value="InterPro"/>
</dbReference>
<evidence type="ECO:0000313" key="3">
    <source>
        <dbReference type="EMBL" id="KAE8733342.1"/>
    </source>
</evidence>
<keyword evidence="1" id="KW-0677">Repeat</keyword>
<dbReference type="InterPro" id="IPR002885">
    <property type="entry name" value="PPR_rpt"/>
</dbReference>
<organism evidence="3 4">
    <name type="scientific">Hibiscus syriacus</name>
    <name type="common">Rose of Sharon</name>
    <dbReference type="NCBI Taxonomy" id="106335"/>
    <lineage>
        <taxon>Eukaryota</taxon>
        <taxon>Viridiplantae</taxon>
        <taxon>Streptophyta</taxon>
        <taxon>Embryophyta</taxon>
        <taxon>Tracheophyta</taxon>
        <taxon>Spermatophyta</taxon>
        <taxon>Magnoliopsida</taxon>
        <taxon>eudicotyledons</taxon>
        <taxon>Gunneridae</taxon>
        <taxon>Pentapetalae</taxon>
        <taxon>rosids</taxon>
        <taxon>malvids</taxon>
        <taxon>Malvales</taxon>
        <taxon>Malvaceae</taxon>
        <taxon>Malvoideae</taxon>
        <taxon>Hibiscus</taxon>
    </lineage>
</organism>
<dbReference type="EMBL" id="VEPZ02000116">
    <property type="protein sequence ID" value="KAE8733342.1"/>
    <property type="molecule type" value="Genomic_DNA"/>
</dbReference>
<dbReference type="Proteomes" id="UP000436088">
    <property type="component" value="Unassembled WGS sequence"/>
</dbReference>
<dbReference type="NCBIfam" id="TIGR00756">
    <property type="entry name" value="PPR"/>
    <property type="match status" value="7"/>
</dbReference>
<dbReference type="PANTHER" id="PTHR24015">
    <property type="entry name" value="OS07G0578800 PROTEIN-RELATED"/>
    <property type="match status" value="1"/>
</dbReference>
<accession>A0A6A3D1L6</accession>
<dbReference type="FunFam" id="1.25.40.10:FF:000344">
    <property type="entry name" value="Pentatricopeptide repeat-containing protein"/>
    <property type="match status" value="1"/>
</dbReference>
<proteinExistence type="predicted"/>
<dbReference type="GO" id="GO:0016301">
    <property type="term" value="F:kinase activity"/>
    <property type="evidence" value="ECO:0007669"/>
    <property type="project" value="UniProtKB-KW"/>
</dbReference>
<evidence type="ECO:0000256" key="2">
    <source>
        <dbReference type="PROSITE-ProRule" id="PRU00708"/>
    </source>
</evidence>
<dbReference type="PANTHER" id="PTHR24015:SF2015">
    <property type="entry name" value="DYW DOMAIN-CONTAINING PROTEIN"/>
    <property type="match status" value="1"/>
</dbReference>
<gene>
    <name evidence="3" type="ORF">F3Y22_tig00001349pilonHSYRG00135</name>
</gene>
<name>A0A6A3D1L6_HIBSY</name>
<protein>
    <submittedName>
        <fullName evidence="3">Shaggy-like protein kinase 32 isoform 1</fullName>
    </submittedName>
</protein>